<dbReference type="Pfam" id="PF07883">
    <property type="entry name" value="Cupin_2"/>
    <property type="match status" value="1"/>
</dbReference>
<dbReference type="AlphaFoldDB" id="A0A6A8DEN0"/>
<gene>
    <name evidence="2" type="ORF">GH741_01610</name>
</gene>
<dbReference type="EMBL" id="WJNG01000002">
    <property type="protein sequence ID" value="MRH41367.1"/>
    <property type="molecule type" value="Genomic_DNA"/>
</dbReference>
<keyword evidence="3" id="KW-1185">Reference proteome</keyword>
<name>A0A6A8DEN0_9BACI</name>
<dbReference type="Proteomes" id="UP000799092">
    <property type="component" value="Unassembled WGS sequence"/>
</dbReference>
<dbReference type="InterPro" id="IPR014710">
    <property type="entry name" value="RmlC-like_jellyroll"/>
</dbReference>
<accession>A0A6A8DEN0</accession>
<evidence type="ECO:0000259" key="1">
    <source>
        <dbReference type="Pfam" id="PF07883"/>
    </source>
</evidence>
<dbReference type="InterPro" id="IPR013096">
    <property type="entry name" value="Cupin_2"/>
</dbReference>
<comment type="caution">
    <text evidence="2">The sequence shown here is derived from an EMBL/GenBank/DDBJ whole genome shotgun (WGS) entry which is preliminary data.</text>
</comment>
<reference evidence="2" key="1">
    <citation type="submission" date="2019-11" db="EMBL/GenBank/DDBJ databases">
        <authorList>
            <person name="Li J."/>
        </authorList>
    </citation>
    <scope>NUCLEOTIDE SEQUENCE</scope>
    <source>
        <strain evidence="2">B6B</strain>
    </source>
</reference>
<feature type="domain" description="Cupin type-2" evidence="1">
    <location>
        <begin position="32"/>
        <end position="99"/>
    </location>
</feature>
<proteinExistence type="predicted"/>
<dbReference type="OrthoDB" id="6311549at2"/>
<organism evidence="2 3">
    <name type="scientific">Aquibacillus halophilus</name>
    <dbReference type="NCBI Taxonomy" id="930132"/>
    <lineage>
        <taxon>Bacteria</taxon>
        <taxon>Bacillati</taxon>
        <taxon>Bacillota</taxon>
        <taxon>Bacilli</taxon>
        <taxon>Bacillales</taxon>
        <taxon>Bacillaceae</taxon>
        <taxon>Aquibacillus</taxon>
    </lineage>
</organism>
<dbReference type="InterPro" id="IPR011051">
    <property type="entry name" value="RmlC_Cupin_sf"/>
</dbReference>
<evidence type="ECO:0000313" key="3">
    <source>
        <dbReference type="Proteomes" id="UP000799092"/>
    </source>
</evidence>
<evidence type="ECO:0000313" key="2">
    <source>
        <dbReference type="EMBL" id="MRH41367.1"/>
    </source>
</evidence>
<dbReference type="Gene3D" id="2.60.120.10">
    <property type="entry name" value="Jelly Rolls"/>
    <property type="match status" value="1"/>
</dbReference>
<sequence length="113" mass="12938">MKKHNIKDFLEFSEERFTKRVVFKEDKTTVFILNFKAGQSLPAHKHPKSNVQILVLQGEGTFTVDGEEVVAMQEDTLFLTGDEELAFSNTGPENVSLYVMLNRIPDDRYAENL</sequence>
<dbReference type="SUPFAM" id="SSF51182">
    <property type="entry name" value="RmlC-like cupins"/>
    <property type="match status" value="1"/>
</dbReference>
<protein>
    <submittedName>
        <fullName evidence="2">Cupin domain-containing protein</fullName>
    </submittedName>
</protein>